<evidence type="ECO:0000313" key="11">
    <source>
        <dbReference type="EMBL" id="KAH7276701.1"/>
    </source>
</evidence>
<evidence type="ECO:0000256" key="6">
    <source>
        <dbReference type="ARBA" id="ARBA00023008"/>
    </source>
</evidence>
<dbReference type="Gene3D" id="1.10.1280.10">
    <property type="entry name" value="Di-copper center containing domain from catechol oxidase"/>
    <property type="match status" value="1"/>
</dbReference>
<dbReference type="OMA" id="CHIPLEL"/>
<dbReference type="InterPro" id="IPR050316">
    <property type="entry name" value="Tyrosinase/Hemocyanin"/>
</dbReference>
<evidence type="ECO:0000313" key="12">
    <source>
        <dbReference type="Proteomes" id="UP000825935"/>
    </source>
</evidence>
<dbReference type="SUPFAM" id="SSF48056">
    <property type="entry name" value="Di-copper centre-containing domain"/>
    <property type="match status" value="1"/>
</dbReference>
<evidence type="ECO:0000256" key="5">
    <source>
        <dbReference type="ARBA" id="ARBA00023002"/>
    </source>
</evidence>
<name>A0A8T2PZL3_CERRI</name>
<evidence type="ECO:0000259" key="9">
    <source>
        <dbReference type="PROSITE" id="PS00497"/>
    </source>
</evidence>
<organism evidence="11 12">
    <name type="scientific">Ceratopteris richardii</name>
    <name type="common">Triangle waterfern</name>
    <dbReference type="NCBI Taxonomy" id="49495"/>
    <lineage>
        <taxon>Eukaryota</taxon>
        <taxon>Viridiplantae</taxon>
        <taxon>Streptophyta</taxon>
        <taxon>Embryophyta</taxon>
        <taxon>Tracheophyta</taxon>
        <taxon>Polypodiopsida</taxon>
        <taxon>Polypodiidae</taxon>
        <taxon>Polypodiales</taxon>
        <taxon>Pteridineae</taxon>
        <taxon>Pteridaceae</taxon>
        <taxon>Parkerioideae</taxon>
        <taxon>Ceratopteris</taxon>
    </lineage>
</organism>
<accession>A0A8T2PZL3</accession>
<comment type="caution">
    <text evidence="11">The sequence shown here is derived from an EMBL/GenBank/DDBJ whole genome shotgun (WGS) entry which is preliminary data.</text>
</comment>
<feature type="chain" id="PRO_5035789236" description="Tyrosinase copper-binding domain-containing protein" evidence="8">
    <location>
        <begin position="33"/>
        <end position="549"/>
    </location>
</feature>
<comment type="similarity">
    <text evidence="2">Belongs to the tyrosinase family.</text>
</comment>
<evidence type="ECO:0000256" key="3">
    <source>
        <dbReference type="ARBA" id="ARBA00022723"/>
    </source>
</evidence>
<reference evidence="11" key="1">
    <citation type="submission" date="2021-08" db="EMBL/GenBank/DDBJ databases">
        <title>WGS assembly of Ceratopteris richardii.</title>
        <authorList>
            <person name="Marchant D.B."/>
            <person name="Chen G."/>
            <person name="Jenkins J."/>
            <person name="Shu S."/>
            <person name="Leebens-Mack J."/>
            <person name="Grimwood J."/>
            <person name="Schmutz J."/>
            <person name="Soltis P."/>
            <person name="Soltis D."/>
            <person name="Chen Z.-H."/>
        </authorList>
    </citation>
    <scope>NUCLEOTIDE SEQUENCE</scope>
    <source>
        <strain evidence="11">Whitten #5841</strain>
        <tissue evidence="11">Leaf</tissue>
    </source>
</reference>
<keyword evidence="7" id="KW-1015">Disulfide bond</keyword>
<gene>
    <name evidence="11" type="ORF">KP509_39G018300</name>
</gene>
<dbReference type="PROSITE" id="PS00498">
    <property type="entry name" value="TYROSINASE_2"/>
    <property type="match status" value="1"/>
</dbReference>
<dbReference type="PROSITE" id="PS00497">
    <property type="entry name" value="TYROSINASE_1"/>
    <property type="match status" value="1"/>
</dbReference>
<comment type="cofactor">
    <cofactor evidence="1">
        <name>Cu(2+)</name>
        <dbReference type="ChEBI" id="CHEBI:29036"/>
    </cofactor>
</comment>
<keyword evidence="4" id="KW-0883">Thioether bond</keyword>
<evidence type="ECO:0000256" key="8">
    <source>
        <dbReference type="SAM" id="SignalP"/>
    </source>
</evidence>
<keyword evidence="8" id="KW-0732">Signal</keyword>
<dbReference type="InterPro" id="IPR002227">
    <property type="entry name" value="Tyrosinase_Cu-bd"/>
</dbReference>
<dbReference type="PANTHER" id="PTHR11474:SF76">
    <property type="entry name" value="SHKT DOMAIN-CONTAINING PROTEIN"/>
    <property type="match status" value="1"/>
</dbReference>
<feature type="signal peptide" evidence="8">
    <location>
        <begin position="1"/>
        <end position="32"/>
    </location>
</feature>
<dbReference type="PRINTS" id="PR00092">
    <property type="entry name" value="TYROSINASE"/>
</dbReference>
<sequence length="549" mass="61535">MVAMAAGGICSPVVLIVVLALSLPMIMEMGAADPVLAPELQYCHLPIGLPDGELPFDCCAPNWDKPAIDFQLNETAVGALRIRRAAHTLDAEYAEKLDRAYGLMKALPSEDPRSFTQQANIHCAYCSSAYQMGNSTMPLQVHASWLFFSFHRWYLYFHERILASLLGDDTFALPFWNYDHPDGMTIPHPYMAYPNLTDTLREPSHLPPAKIMLDYYYMNASIRTAEEQVAANLAIIYRMVVSGAPTQYRFFGQPYRKDDPAEPGYGTMETMPHNSVHGWTGDQNEVGKKDMGTLYAAGRDPVFYAHHASLDRFWDVWKSLGNDDIDDPDYLNSEFVFYNENAELIKVKVKDSLDSAKLGYVYEDVENVWLNWTTPRLSDGVASLTGFEKLCVMGEDLTEPCSLELSRDKEAALIGDETLLVEGIEGALSVPAHFEAFVNLPVATRATMINCTEYAGRFSTLAQNIVTNMTGDFLRTSSRFSIGSIVDSLELNDQESLVVTLVPNVDSPYAPVRISNLRLQYETEGLSRHRRQQLLQQRARARASKLSQQ</sequence>
<dbReference type="GO" id="GO:0004097">
    <property type="term" value="F:catechol oxidase activity"/>
    <property type="evidence" value="ECO:0007669"/>
    <property type="project" value="InterPro"/>
</dbReference>
<evidence type="ECO:0000256" key="1">
    <source>
        <dbReference type="ARBA" id="ARBA00001973"/>
    </source>
</evidence>
<feature type="domain" description="Tyrosinase copper-binding" evidence="9">
    <location>
        <begin position="142"/>
        <end position="159"/>
    </location>
</feature>
<keyword evidence="3" id="KW-0479">Metal-binding</keyword>
<protein>
    <recommendedName>
        <fullName evidence="9 10">Tyrosinase copper-binding domain-containing protein</fullName>
    </recommendedName>
</protein>
<keyword evidence="12" id="KW-1185">Reference proteome</keyword>
<dbReference type="Pfam" id="PF12143">
    <property type="entry name" value="PPO1_KFDV"/>
    <property type="match status" value="1"/>
</dbReference>
<evidence type="ECO:0000256" key="7">
    <source>
        <dbReference type="ARBA" id="ARBA00023157"/>
    </source>
</evidence>
<dbReference type="GO" id="GO:0046872">
    <property type="term" value="F:metal ion binding"/>
    <property type="evidence" value="ECO:0007669"/>
    <property type="project" value="UniProtKB-KW"/>
</dbReference>
<dbReference type="Pfam" id="PF00264">
    <property type="entry name" value="Tyrosinase"/>
    <property type="match status" value="1"/>
</dbReference>
<dbReference type="Proteomes" id="UP000825935">
    <property type="component" value="Chromosome 39"/>
</dbReference>
<evidence type="ECO:0000259" key="10">
    <source>
        <dbReference type="PROSITE" id="PS00498"/>
    </source>
</evidence>
<feature type="domain" description="Tyrosinase copper-binding" evidence="10">
    <location>
        <begin position="300"/>
        <end position="311"/>
    </location>
</feature>
<evidence type="ECO:0000256" key="2">
    <source>
        <dbReference type="ARBA" id="ARBA00009928"/>
    </source>
</evidence>
<dbReference type="PANTHER" id="PTHR11474">
    <property type="entry name" value="TYROSINASE FAMILY MEMBER"/>
    <property type="match status" value="1"/>
</dbReference>
<evidence type="ECO:0000256" key="4">
    <source>
        <dbReference type="ARBA" id="ARBA00022784"/>
    </source>
</evidence>
<dbReference type="InterPro" id="IPR008922">
    <property type="entry name" value="Di-copper_centre_dom_sf"/>
</dbReference>
<dbReference type="AlphaFoldDB" id="A0A8T2PZL3"/>
<dbReference type="InterPro" id="IPR022740">
    <property type="entry name" value="Polyphenol_oxidase_C"/>
</dbReference>
<dbReference type="OrthoDB" id="6132182at2759"/>
<dbReference type="EMBL" id="CM035444">
    <property type="protein sequence ID" value="KAH7276701.1"/>
    <property type="molecule type" value="Genomic_DNA"/>
</dbReference>
<dbReference type="Pfam" id="PF12142">
    <property type="entry name" value="PPO1_DWL"/>
    <property type="match status" value="1"/>
</dbReference>
<dbReference type="InterPro" id="IPR022739">
    <property type="entry name" value="Polyphenol_oxidase_cen"/>
</dbReference>
<keyword evidence="5" id="KW-0560">Oxidoreductase</keyword>
<proteinExistence type="inferred from homology"/>
<keyword evidence="6" id="KW-0186">Copper</keyword>